<dbReference type="AlphaFoldDB" id="A0A1G8D9I0"/>
<feature type="compositionally biased region" description="Basic residues" evidence="1">
    <location>
        <begin position="65"/>
        <end position="79"/>
    </location>
</feature>
<proteinExistence type="predicted"/>
<gene>
    <name evidence="2" type="ORF">SAMN05216377_12533</name>
</gene>
<accession>A0A1G8D9I0</accession>
<reference evidence="2 3" key="1">
    <citation type="submission" date="2016-10" db="EMBL/GenBank/DDBJ databases">
        <authorList>
            <person name="de Groot N.N."/>
        </authorList>
    </citation>
    <scope>NUCLEOTIDE SEQUENCE [LARGE SCALE GENOMIC DNA]</scope>
    <source>
        <strain evidence="2 3">CGMCC 4.3143</strain>
    </source>
</reference>
<evidence type="ECO:0000313" key="2">
    <source>
        <dbReference type="EMBL" id="SDH54322.1"/>
    </source>
</evidence>
<organism evidence="2 3">
    <name type="scientific">Pseudonocardia oroxyli</name>
    <dbReference type="NCBI Taxonomy" id="366584"/>
    <lineage>
        <taxon>Bacteria</taxon>
        <taxon>Bacillati</taxon>
        <taxon>Actinomycetota</taxon>
        <taxon>Actinomycetes</taxon>
        <taxon>Pseudonocardiales</taxon>
        <taxon>Pseudonocardiaceae</taxon>
        <taxon>Pseudonocardia</taxon>
    </lineage>
</organism>
<evidence type="ECO:0000256" key="1">
    <source>
        <dbReference type="SAM" id="MobiDB-lite"/>
    </source>
</evidence>
<name>A0A1G8D9I0_PSEOR</name>
<protein>
    <submittedName>
        <fullName evidence="2">Uncharacterized protein</fullName>
    </submittedName>
</protein>
<dbReference type="EMBL" id="FNBE01000025">
    <property type="protein sequence ID" value="SDH54322.1"/>
    <property type="molecule type" value="Genomic_DNA"/>
</dbReference>
<keyword evidence="3" id="KW-1185">Reference proteome</keyword>
<sequence length="79" mass="8651">MVIHQVPGNWRILDMVPPGYVSYGVAGHDVLGTEEFDIVAHHHNVCAEVTARKHRLDHSGSTARRAGRAPRKRVAGTTS</sequence>
<dbReference type="Proteomes" id="UP000198967">
    <property type="component" value="Unassembled WGS sequence"/>
</dbReference>
<dbReference type="RefSeq" id="WP_143030266.1">
    <property type="nucleotide sequence ID" value="NZ_FNBE01000025.1"/>
</dbReference>
<feature type="region of interest" description="Disordered" evidence="1">
    <location>
        <begin position="54"/>
        <end position="79"/>
    </location>
</feature>
<evidence type="ECO:0000313" key="3">
    <source>
        <dbReference type="Proteomes" id="UP000198967"/>
    </source>
</evidence>